<evidence type="ECO:0000256" key="7">
    <source>
        <dbReference type="ARBA" id="ARBA00022825"/>
    </source>
</evidence>
<dbReference type="InterPro" id="IPR001254">
    <property type="entry name" value="Trypsin_dom"/>
</dbReference>
<evidence type="ECO:0000256" key="9">
    <source>
        <dbReference type="ARBA" id="ARBA00023145"/>
    </source>
</evidence>
<dbReference type="InterPro" id="IPR001314">
    <property type="entry name" value="Peptidase_S1A"/>
</dbReference>
<evidence type="ECO:0000259" key="14">
    <source>
        <dbReference type="PROSITE" id="PS50240"/>
    </source>
</evidence>
<dbReference type="FunFam" id="2.40.10.10:FF:000028">
    <property type="entry name" value="Serine protease easter"/>
    <property type="match status" value="1"/>
</dbReference>
<feature type="chain" id="PRO_5004660016" evidence="13">
    <location>
        <begin position="26"/>
        <end position="582"/>
    </location>
</feature>
<dbReference type="PANTHER" id="PTHR24260:SF136">
    <property type="entry name" value="GH08193P-RELATED"/>
    <property type="match status" value="1"/>
</dbReference>
<evidence type="ECO:0000256" key="13">
    <source>
        <dbReference type="SAM" id="SignalP"/>
    </source>
</evidence>
<feature type="domain" description="Peptidase S1" evidence="14">
    <location>
        <begin position="50"/>
        <end position="299"/>
    </location>
</feature>
<keyword evidence="5 13" id="KW-0732">Signal</keyword>
<keyword evidence="9" id="KW-0865">Zymogen</keyword>
<dbReference type="InterPro" id="IPR018114">
    <property type="entry name" value="TRYPSIN_HIS"/>
</dbReference>
<evidence type="ECO:0000256" key="11">
    <source>
        <dbReference type="ARBA" id="ARBA00023180"/>
    </source>
</evidence>
<proteinExistence type="evidence at transcript level"/>
<evidence type="ECO:0000256" key="4">
    <source>
        <dbReference type="ARBA" id="ARBA00022670"/>
    </source>
</evidence>
<evidence type="ECO:0000256" key="10">
    <source>
        <dbReference type="ARBA" id="ARBA00023157"/>
    </source>
</evidence>
<keyword evidence="4 15" id="KW-0645">Protease</keyword>
<reference evidence="15" key="1">
    <citation type="journal article" date="2014" name="Insect Biochem. Mol. Biol.">
        <title>An insight into the sialome of the frog biting fly, Corethrella appendiculata.</title>
        <authorList>
            <person name="Ribeiro J.M.C."/>
            <person name="Chagas A.C."/>
            <person name="Pham V.M."/>
            <person name="Lounibos L.P."/>
            <person name="Calvo E."/>
        </authorList>
    </citation>
    <scope>NUCLEOTIDE SEQUENCE</scope>
    <source>
        <tissue evidence="15">Salivary glands</tissue>
    </source>
</reference>
<dbReference type="PRINTS" id="PR00722">
    <property type="entry name" value="CHYMOTRYPSIN"/>
</dbReference>
<keyword evidence="7" id="KW-0720">Serine protease</keyword>
<evidence type="ECO:0000256" key="6">
    <source>
        <dbReference type="ARBA" id="ARBA00022801"/>
    </source>
</evidence>
<organism evidence="15">
    <name type="scientific">Corethrella appendiculata</name>
    <dbReference type="NCBI Taxonomy" id="1370023"/>
    <lineage>
        <taxon>Eukaryota</taxon>
        <taxon>Metazoa</taxon>
        <taxon>Ecdysozoa</taxon>
        <taxon>Arthropoda</taxon>
        <taxon>Hexapoda</taxon>
        <taxon>Insecta</taxon>
        <taxon>Pterygota</taxon>
        <taxon>Neoptera</taxon>
        <taxon>Endopterygota</taxon>
        <taxon>Diptera</taxon>
        <taxon>Nematocera</taxon>
        <taxon>Culicoidea</taxon>
        <taxon>Chaoboridae</taxon>
        <taxon>Corethrella</taxon>
    </lineage>
</organism>
<dbReference type="Gene3D" id="2.40.10.10">
    <property type="entry name" value="Trypsin-like serine proteases"/>
    <property type="match status" value="3"/>
</dbReference>
<keyword evidence="3" id="KW-0399">Innate immunity</keyword>
<sequence>MNLLQFKFKYFLLLLFIYCAQNISGQTEFDTGLDIDAGCGERKIKHKGLVANGFPSREGDWPWHVGIFHLNNKNQWKYRCGGTIINPYSVLTAGHCVVNDNRKNDAENLKVYLGKYYLNGEQSYTEEVTISLIKLHEKYHFTTLTNDIAILRLSREITFNDYIQPACLWREEFTENRNIRRTGTVIGWGLNENEQLSEVLTQAEMPIVDTAQCRESDPVFFHSYLTDKVFCAGYKNGTAVCNGDSGGGLFLNIDDEYYVRGIVSLSKNKKDTTDICDPKEYVIFTDVAQYLDWITVNLERKKQIPIQDHPNLKLLKPKYCGTNLNGHRMPEEAKPIFHQYPWIGLLEYYFATENSTRVLCIGTLINSRYLVTAAHCVIYLPVSYDLQSVRFNEFNTENEVDCDPANKNDCTSRTETIKIQSILIHPQFNKPKYTNDIALLRLERPTTMEPICMPLTDSQMNKVLNQFTRVGWRKSGLNHEIMQREPAKVLDSQICKGKLQEFDVPFDKYDRQICIENQKSEGNCTYLMAGTPLQTVLSTGFFEKYFLFGLSSFGPVKCGDDYPDVYTSTRHYINWILNTISE</sequence>
<evidence type="ECO:0000313" key="15">
    <source>
        <dbReference type="EMBL" id="JAB55173.1"/>
    </source>
</evidence>
<keyword evidence="11" id="KW-0325">Glycoprotein</keyword>
<accession>U5ELY5</accession>
<dbReference type="GO" id="GO:0045087">
    <property type="term" value="P:innate immune response"/>
    <property type="evidence" value="ECO:0007669"/>
    <property type="project" value="UniProtKB-KW"/>
</dbReference>
<comment type="similarity">
    <text evidence="12">Belongs to the peptidase S1 family. CLIP subfamily.</text>
</comment>
<evidence type="ECO:0000256" key="12">
    <source>
        <dbReference type="ARBA" id="ARBA00024195"/>
    </source>
</evidence>
<dbReference type="SMART" id="SM00020">
    <property type="entry name" value="Tryp_SPc"/>
    <property type="match status" value="2"/>
</dbReference>
<keyword evidence="8" id="KW-0391">Immunity</keyword>
<dbReference type="SUPFAM" id="SSF50494">
    <property type="entry name" value="Trypsin-like serine proteases"/>
    <property type="match status" value="2"/>
</dbReference>
<dbReference type="GO" id="GO:0004252">
    <property type="term" value="F:serine-type endopeptidase activity"/>
    <property type="evidence" value="ECO:0007669"/>
    <property type="project" value="InterPro"/>
</dbReference>
<dbReference type="CDD" id="cd00190">
    <property type="entry name" value="Tryp_SPc"/>
    <property type="match status" value="1"/>
</dbReference>
<dbReference type="Pfam" id="PF00089">
    <property type="entry name" value="Trypsin"/>
    <property type="match status" value="2"/>
</dbReference>
<evidence type="ECO:0000256" key="2">
    <source>
        <dbReference type="ARBA" id="ARBA00022525"/>
    </source>
</evidence>
<keyword evidence="2" id="KW-0964">Secreted</keyword>
<evidence type="ECO:0000256" key="8">
    <source>
        <dbReference type="ARBA" id="ARBA00022859"/>
    </source>
</evidence>
<dbReference type="PROSITE" id="PS00134">
    <property type="entry name" value="TRYPSIN_HIS"/>
    <property type="match status" value="2"/>
</dbReference>
<dbReference type="InterPro" id="IPR043504">
    <property type="entry name" value="Peptidase_S1_PA_chymotrypsin"/>
</dbReference>
<dbReference type="GO" id="GO:0006508">
    <property type="term" value="P:proteolysis"/>
    <property type="evidence" value="ECO:0007669"/>
    <property type="project" value="UniProtKB-KW"/>
</dbReference>
<keyword evidence="6" id="KW-0378">Hydrolase</keyword>
<dbReference type="PROSITE" id="PS50240">
    <property type="entry name" value="TRYPSIN_DOM"/>
    <property type="match status" value="2"/>
</dbReference>
<dbReference type="InterPro" id="IPR051333">
    <property type="entry name" value="CLIP_Serine_Protease"/>
</dbReference>
<protein>
    <submittedName>
        <fullName evidence="15">Putative trypsin-like serine protease</fullName>
    </submittedName>
</protein>
<name>U5ELY5_9DIPT</name>
<evidence type="ECO:0000256" key="5">
    <source>
        <dbReference type="ARBA" id="ARBA00022729"/>
    </source>
</evidence>
<dbReference type="AlphaFoldDB" id="U5ELY5"/>
<dbReference type="FunFam" id="2.40.10.10:FF:000146">
    <property type="entry name" value="Serine protease 53"/>
    <property type="match status" value="1"/>
</dbReference>
<evidence type="ECO:0000256" key="3">
    <source>
        <dbReference type="ARBA" id="ARBA00022588"/>
    </source>
</evidence>
<feature type="domain" description="Peptidase S1" evidence="14">
    <location>
        <begin position="323"/>
        <end position="581"/>
    </location>
</feature>
<dbReference type="GO" id="GO:0005576">
    <property type="term" value="C:extracellular region"/>
    <property type="evidence" value="ECO:0007669"/>
    <property type="project" value="UniProtKB-SubCell"/>
</dbReference>
<comment type="subcellular location">
    <subcellularLocation>
        <location evidence="1">Secreted</location>
    </subcellularLocation>
</comment>
<dbReference type="InterPro" id="IPR009003">
    <property type="entry name" value="Peptidase_S1_PA"/>
</dbReference>
<dbReference type="EMBL" id="GANO01004698">
    <property type="protein sequence ID" value="JAB55173.1"/>
    <property type="molecule type" value="mRNA"/>
</dbReference>
<evidence type="ECO:0000256" key="1">
    <source>
        <dbReference type="ARBA" id="ARBA00004613"/>
    </source>
</evidence>
<keyword evidence="10" id="KW-1015">Disulfide bond</keyword>
<feature type="signal peptide" evidence="13">
    <location>
        <begin position="1"/>
        <end position="25"/>
    </location>
</feature>
<dbReference type="PANTHER" id="PTHR24260">
    <property type="match status" value="1"/>
</dbReference>